<keyword evidence="3" id="KW-1185">Reference proteome</keyword>
<proteinExistence type="predicted"/>
<sequence length="130" mass="13667">MRTGRPPDWREAGFADFADFAGGRPEGLVEAEAEAEAEGDAGVVRSREDEGKEGDIGDGVALRRAVAEGRGPSFGCTTIVGPRSSGLPGPSAQPWPASSPAPARAHTIVTATWDFLGVMRRVCFLNRTVD</sequence>
<comment type="caution">
    <text evidence="2">The sequence shown here is derived from an EMBL/GenBank/DDBJ whole genome shotgun (WGS) entry which is preliminary data.</text>
</comment>
<evidence type="ECO:0000313" key="3">
    <source>
        <dbReference type="Proteomes" id="UP000630936"/>
    </source>
</evidence>
<dbReference type="AlphaFoldDB" id="A0A918UQC0"/>
<evidence type="ECO:0000256" key="1">
    <source>
        <dbReference type="SAM" id="MobiDB-lite"/>
    </source>
</evidence>
<accession>A0A918UQC0</accession>
<feature type="compositionally biased region" description="Basic and acidic residues" evidence="1">
    <location>
        <begin position="45"/>
        <end position="55"/>
    </location>
</feature>
<dbReference type="Proteomes" id="UP000630936">
    <property type="component" value="Unassembled WGS sequence"/>
</dbReference>
<organism evidence="2 3">
    <name type="scientific">Streptomyces inusitatus</name>
    <dbReference type="NCBI Taxonomy" id="68221"/>
    <lineage>
        <taxon>Bacteria</taxon>
        <taxon>Bacillati</taxon>
        <taxon>Actinomycetota</taxon>
        <taxon>Actinomycetes</taxon>
        <taxon>Kitasatosporales</taxon>
        <taxon>Streptomycetaceae</taxon>
        <taxon>Streptomyces</taxon>
    </lineage>
</organism>
<reference evidence="2" key="1">
    <citation type="journal article" date="2014" name="Int. J. Syst. Evol. Microbiol.">
        <title>Complete genome sequence of Corynebacterium casei LMG S-19264T (=DSM 44701T), isolated from a smear-ripened cheese.</title>
        <authorList>
            <consortium name="US DOE Joint Genome Institute (JGI-PGF)"/>
            <person name="Walter F."/>
            <person name="Albersmeier A."/>
            <person name="Kalinowski J."/>
            <person name="Ruckert C."/>
        </authorList>
    </citation>
    <scope>NUCLEOTIDE SEQUENCE</scope>
    <source>
        <strain evidence="2">JCM 4988</strain>
    </source>
</reference>
<feature type="region of interest" description="Disordered" evidence="1">
    <location>
        <begin position="80"/>
        <end position="101"/>
    </location>
</feature>
<reference evidence="2" key="2">
    <citation type="submission" date="2020-09" db="EMBL/GenBank/DDBJ databases">
        <authorList>
            <person name="Sun Q."/>
            <person name="Ohkuma M."/>
        </authorList>
    </citation>
    <scope>NUCLEOTIDE SEQUENCE</scope>
    <source>
        <strain evidence="2">JCM 4988</strain>
    </source>
</reference>
<feature type="compositionally biased region" description="Acidic residues" evidence="1">
    <location>
        <begin position="29"/>
        <end position="39"/>
    </location>
</feature>
<gene>
    <name evidence="2" type="ORF">GCM10010387_19580</name>
</gene>
<name>A0A918UQC0_9ACTN</name>
<evidence type="ECO:0000313" key="2">
    <source>
        <dbReference type="EMBL" id="GGZ26363.1"/>
    </source>
</evidence>
<feature type="compositionally biased region" description="Low complexity" evidence="1">
    <location>
        <begin position="14"/>
        <end position="28"/>
    </location>
</feature>
<feature type="region of interest" description="Disordered" evidence="1">
    <location>
        <begin position="1"/>
        <end position="59"/>
    </location>
</feature>
<protein>
    <submittedName>
        <fullName evidence="2">Uncharacterized protein</fullName>
    </submittedName>
</protein>
<dbReference type="EMBL" id="BMWG01000004">
    <property type="protein sequence ID" value="GGZ26363.1"/>
    <property type="molecule type" value="Genomic_DNA"/>
</dbReference>
<feature type="compositionally biased region" description="Basic and acidic residues" evidence="1">
    <location>
        <begin position="1"/>
        <end position="13"/>
    </location>
</feature>